<proteinExistence type="predicted"/>
<keyword evidence="2" id="KW-0808">Transferase</keyword>
<gene>
    <name evidence="2" type="ORF">EZS28_044480</name>
</gene>
<dbReference type="GO" id="GO:0004672">
    <property type="term" value="F:protein kinase activity"/>
    <property type="evidence" value="ECO:0007669"/>
    <property type="project" value="InterPro"/>
</dbReference>
<evidence type="ECO:0000313" key="3">
    <source>
        <dbReference type="Proteomes" id="UP000324800"/>
    </source>
</evidence>
<name>A0A5J4TQ19_9EUKA</name>
<evidence type="ECO:0000259" key="1">
    <source>
        <dbReference type="PROSITE" id="PS50011"/>
    </source>
</evidence>
<dbReference type="EMBL" id="SNRW01027582">
    <property type="protein sequence ID" value="KAA6359993.1"/>
    <property type="molecule type" value="Genomic_DNA"/>
</dbReference>
<dbReference type="OrthoDB" id="40902at2759"/>
<keyword evidence="2" id="KW-0418">Kinase</keyword>
<sequence>MPSGFIIRIEPNKRSPENAAFIQRVILNHLWSLGVIMYVLLCGFPPFYDENDAALYQQIQKGKFEFVSPFWDTISKQAKDLITNLLIVDPKKRYNVDQALKHPWFTEALPTHKLDETFNKIKDAKVKHSFRAAGMAALLKNRMKK</sequence>
<dbReference type="PROSITE" id="PS50011">
    <property type="entry name" value="PROTEIN_KINASE_DOM"/>
    <property type="match status" value="1"/>
</dbReference>
<accession>A0A5J4TQ19</accession>
<comment type="caution">
    <text evidence="2">The sequence shown here is derived from an EMBL/GenBank/DDBJ whole genome shotgun (WGS) entry which is preliminary data.</text>
</comment>
<dbReference type="AlphaFoldDB" id="A0A5J4TQ19"/>
<protein>
    <submittedName>
        <fullName evidence="2">Putative CAMK/CAMKL protein kinase</fullName>
    </submittedName>
</protein>
<dbReference type="Proteomes" id="UP000324800">
    <property type="component" value="Unassembled WGS sequence"/>
</dbReference>
<feature type="domain" description="Protein kinase" evidence="1">
    <location>
        <begin position="1"/>
        <end position="105"/>
    </location>
</feature>
<dbReference type="SUPFAM" id="SSF56112">
    <property type="entry name" value="Protein kinase-like (PK-like)"/>
    <property type="match status" value="1"/>
</dbReference>
<dbReference type="PANTHER" id="PTHR24347">
    <property type="entry name" value="SERINE/THREONINE-PROTEIN KINASE"/>
    <property type="match status" value="1"/>
</dbReference>
<dbReference type="Gene3D" id="1.10.510.10">
    <property type="entry name" value="Transferase(Phosphotransferase) domain 1"/>
    <property type="match status" value="1"/>
</dbReference>
<organism evidence="2 3">
    <name type="scientific">Streblomastix strix</name>
    <dbReference type="NCBI Taxonomy" id="222440"/>
    <lineage>
        <taxon>Eukaryota</taxon>
        <taxon>Metamonada</taxon>
        <taxon>Preaxostyla</taxon>
        <taxon>Oxymonadida</taxon>
        <taxon>Streblomastigidae</taxon>
        <taxon>Streblomastix</taxon>
    </lineage>
</organism>
<reference evidence="2 3" key="1">
    <citation type="submission" date="2019-03" db="EMBL/GenBank/DDBJ databases">
        <title>Single cell metagenomics reveals metabolic interactions within the superorganism composed of flagellate Streblomastix strix and complex community of Bacteroidetes bacteria on its surface.</title>
        <authorList>
            <person name="Treitli S.C."/>
            <person name="Kolisko M."/>
            <person name="Husnik F."/>
            <person name="Keeling P."/>
            <person name="Hampl V."/>
        </authorList>
    </citation>
    <scope>NUCLEOTIDE SEQUENCE [LARGE SCALE GENOMIC DNA]</scope>
    <source>
        <strain evidence="2">ST1C</strain>
    </source>
</reference>
<dbReference type="Pfam" id="PF00069">
    <property type="entry name" value="Pkinase"/>
    <property type="match status" value="1"/>
</dbReference>
<evidence type="ECO:0000313" key="2">
    <source>
        <dbReference type="EMBL" id="KAA6359993.1"/>
    </source>
</evidence>
<dbReference type="InterPro" id="IPR011009">
    <property type="entry name" value="Kinase-like_dom_sf"/>
</dbReference>
<dbReference type="InterPro" id="IPR000719">
    <property type="entry name" value="Prot_kinase_dom"/>
</dbReference>
<dbReference type="GO" id="GO:0005524">
    <property type="term" value="F:ATP binding"/>
    <property type="evidence" value="ECO:0007669"/>
    <property type="project" value="InterPro"/>
</dbReference>